<evidence type="ECO:0000256" key="1">
    <source>
        <dbReference type="SAM" id="MobiDB-lite"/>
    </source>
</evidence>
<reference evidence="2" key="1">
    <citation type="submission" date="2023-03" db="EMBL/GenBank/DDBJ databases">
        <title>Massive genome expansion in bonnet fungi (Mycena s.s.) driven by repeated elements and novel gene families across ecological guilds.</title>
        <authorList>
            <consortium name="Lawrence Berkeley National Laboratory"/>
            <person name="Harder C.B."/>
            <person name="Miyauchi S."/>
            <person name="Viragh M."/>
            <person name="Kuo A."/>
            <person name="Thoen E."/>
            <person name="Andreopoulos B."/>
            <person name="Lu D."/>
            <person name="Skrede I."/>
            <person name="Drula E."/>
            <person name="Henrissat B."/>
            <person name="Morin E."/>
            <person name="Kohler A."/>
            <person name="Barry K."/>
            <person name="LaButti K."/>
            <person name="Morin E."/>
            <person name="Salamov A."/>
            <person name="Lipzen A."/>
            <person name="Mereny Z."/>
            <person name="Hegedus B."/>
            <person name="Baldrian P."/>
            <person name="Stursova M."/>
            <person name="Weitz H."/>
            <person name="Taylor A."/>
            <person name="Grigoriev I.V."/>
            <person name="Nagy L.G."/>
            <person name="Martin F."/>
            <person name="Kauserud H."/>
        </authorList>
    </citation>
    <scope>NUCLEOTIDE SEQUENCE</scope>
    <source>
        <strain evidence="2">CBHHK182m</strain>
    </source>
</reference>
<dbReference type="EMBL" id="JARKIB010000246">
    <property type="protein sequence ID" value="KAJ7719951.1"/>
    <property type="molecule type" value="Genomic_DNA"/>
</dbReference>
<organism evidence="2 3">
    <name type="scientific">Mycena metata</name>
    <dbReference type="NCBI Taxonomy" id="1033252"/>
    <lineage>
        <taxon>Eukaryota</taxon>
        <taxon>Fungi</taxon>
        <taxon>Dikarya</taxon>
        <taxon>Basidiomycota</taxon>
        <taxon>Agaricomycotina</taxon>
        <taxon>Agaricomycetes</taxon>
        <taxon>Agaricomycetidae</taxon>
        <taxon>Agaricales</taxon>
        <taxon>Marasmiineae</taxon>
        <taxon>Mycenaceae</taxon>
        <taxon>Mycena</taxon>
    </lineage>
</organism>
<name>A0AAD7HGE4_9AGAR</name>
<dbReference type="Proteomes" id="UP001215598">
    <property type="component" value="Unassembled WGS sequence"/>
</dbReference>
<feature type="compositionally biased region" description="Basic and acidic residues" evidence="1">
    <location>
        <begin position="178"/>
        <end position="190"/>
    </location>
</feature>
<feature type="region of interest" description="Disordered" evidence="1">
    <location>
        <begin position="160"/>
        <end position="292"/>
    </location>
</feature>
<accession>A0AAD7HGE4</accession>
<dbReference type="AlphaFoldDB" id="A0AAD7HGE4"/>
<feature type="compositionally biased region" description="Basic and acidic residues" evidence="1">
    <location>
        <begin position="242"/>
        <end position="251"/>
    </location>
</feature>
<feature type="compositionally biased region" description="Low complexity" evidence="1">
    <location>
        <begin position="217"/>
        <end position="226"/>
    </location>
</feature>
<keyword evidence="3" id="KW-1185">Reference proteome</keyword>
<gene>
    <name evidence="2" type="ORF">B0H16DRAFT_1700117</name>
</gene>
<protein>
    <submittedName>
        <fullName evidence="2">Uncharacterized protein</fullName>
    </submittedName>
</protein>
<evidence type="ECO:0000313" key="2">
    <source>
        <dbReference type="EMBL" id="KAJ7719951.1"/>
    </source>
</evidence>
<feature type="region of interest" description="Disordered" evidence="1">
    <location>
        <begin position="1"/>
        <end position="27"/>
    </location>
</feature>
<comment type="caution">
    <text evidence="2">The sequence shown here is derived from an EMBL/GenBank/DDBJ whole genome shotgun (WGS) entry which is preliminary data.</text>
</comment>
<evidence type="ECO:0000313" key="3">
    <source>
        <dbReference type="Proteomes" id="UP001215598"/>
    </source>
</evidence>
<feature type="compositionally biased region" description="Basic and acidic residues" evidence="1">
    <location>
        <begin position="276"/>
        <end position="286"/>
    </location>
</feature>
<sequence>MNLTQYYAKHNPQSSASNTVTRPKKTASSEAILDAIPLHLPHSRVSHYHFDDAPDSDVEEDDAQDVPPDELVLLVRQLRNGIATQISRDEIVKFNRTHRVECPACTKQNRECRITSSHIRCDACMTSRRLCVRTEVFNQWMIRHKFKLSWEKAGEMLKHGQQLLRDNPPPKSPRRRKTEVDTQRTPKVEEDAPSLTPAPMLPTPTPTPTQVASTGEVRTSPRTPVPRVRKEPAGVVVSLEAGTRHRSEKRAAPSAPPRADRKRRKISKSEVPVLKLEPERNTDFEQPKPGSAVQAGREILAAPSSSAGTSKKQVRLLVKKPAPAAEIDAVLSARVTATEQRLDALEVRLQMSELGRKRVAGELNSVIDDLEGNGDVRTATERLRAVLAHTEEELGFLERGKVLPPHGPQLVQPPEQNQDVEQLGTIEREAYLVDGAKDFDHGMSMAGPDDSTVIADETLVDDSAVLAKDRTETPIHSNIDMRLFENGPAELFENGRPGHAVDMVVST</sequence>
<proteinExistence type="predicted"/>